<comment type="caution">
    <text evidence="9">The sequence shown here is derived from an EMBL/GenBank/DDBJ whole genome shotgun (WGS) entry which is preliminary data.</text>
</comment>
<feature type="region of interest" description="Disordered" evidence="7">
    <location>
        <begin position="269"/>
        <end position="301"/>
    </location>
</feature>
<keyword evidence="10" id="KW-1185">Reference proteome</keyword>
<feature type="compositionally biased region" description="Basic and acidic residues" evidence="7">
    <location>
        <begin position="282"/>
        <end position="296"/>
    </location>
</feature>
<sequence length="1028" mass="115721">MHRRSKIINATLEVKGNESRNTEEKEETSFCNLSKDQRICKVTESKVIMLSEKENLSDGNQARLQKRALKYTKDLEKESYHNKKDVVSCQLAECFFDTLKEDTVGEPTWPLNSKEKFSASRPVSLGDECYLPPSRDKADEKSYCGISEKQRRRRKTVDFATVTTAEFGITESFTNPSIGKAGVINSPTALKFRRRSAIGVRGSPENNALIQYLAQQRSNRQKEAFTQQASPFKFARSLKNKIDVFQTSFKSVQEAEWKTGFSELSQVSDASRAAGSENEVPFTKEHSLDQQSEKSVSDYSGSDLEENLKQNLTNGNMSDTKICTILSSHQDATVTEPPAISKVLVRVCAKKTNSTAKLPCKNFVPDRVSKEVRSNVTSDLCRKKVTFAEELSLEVHDESKPPITPLQMGNTSLNEYIQSGSQLRSVLKKTPVKQLMDCMKEYTSDTVDGGGGESLTVSDHVKICEALQTEKTERYSSQKPKKKKVTFGEDLSPEIFDKTLPANTPLHKGATPVRHPGSQSSSPFTRSRLIEEPLSQPNFDCSDVSLFKLQKQLLTVSTSKKQTYAPAHTRTPQQQLKIHVPQQCSTISEAIDFSISRATSTKNAKDTKNPGKNKLQRQKSITTSAAKKTQKIKHASSGKRRKRKVKKSLYGEREMASKKPLLSPIPEIPEVLSSASSPNSPKANALLPGNVFLDYSKSRNADKDVRQKQVIERMRQKNLPALQVYPSSKDLDIVEASSSDDTAFQLSDGDLKSVSGIDHKFPNIVPDTSYVLDTYDCFQQAQETICLKEEKESDFLIENEKLQGNFQNKEEWLTGLEFPDQQDTEVFQRTRCPPKNSSRGRPSKRRSSAVYIPPIEKFHFETVGNDLPVSSFNVEEILSAPLLKNNSEPVRRRNGNSSETSRVRRSMRLHKDAEIEGLAWIHVPNKILKNPPPLSSACKTRRTISTSVLTESENIHQREENLIQFAAPGKENNDSVNLPGPCKRWRRKSMCVSTPQERRTWSETQKRSIANPVYRKDRSNQRHSEEVE</sequence>
<evidence type="ECO:0000256" key="3">
    <source>
        <dbReference type="ARBA" id="ARBA00022553"/>
    </source>
</evidence>
<feature type="domain" description="PP1-binding" evidence="8">
    <location>
        <begin position="481"/>
        <end position="540"/>
    </location>
</feature>
<dbReference type="GO" id="GO:0007088">
    <property type="term" value="P:regulation of mitotic nuclear division"/>
    <property type="evidence" value="ECO:0007669"/>
    <property type="project" value="TreeGrafter"/>
</dbReference>
<dbReference type="EMBL" id="VXAL01015711">
    <property type="protein sequence ID" value="NXK54076.1"/>
    <property type="molecule type" value="Genomic_DNA"/>
</dbReference>
<evidence type="ECO:0000256" key="6">
    <source>
        <dbReference type="ARBA" id="ARBA00023306"/>
    </source>
</evidence>
<accession>A0A7L0KAR8</accession>
<keyword evidence="5" id="KW-0539">Nucleus</keyword>
<feature type="non-terminal residue" evidence="9">
    <location>
        <position position="1"/>
    </location>
</feature>
<feature type="non-terminal residue" evidence="9">
    <location>
        <position position="1028"/>
    </location>
</feature>
<evidence type="ECO:0000256" key="5">
    <source>
        <dbReference type="ARBA" id="ARBA00023242"/>
    </source>
</evidence>
<dbReference type="GO" id="GO:0005634">
    <property type="term" value="C:nucleus"/>
    <property type="evidence" value="ECO:0007669"/>
    <property type="project" value="UniProtKB-SubCell"/>
</dbReference>
<evidence type="ECO:0000259" key="8">
    <source>
        <dbReference type="Pfam" id="PF15276"/>
    </source>
</evidence>
<dbReference type="InterPro" id="IPR029334">
    <property type="entry name" value="PP1-bd"/>
</dbReference>
<dbReference type="PANTHER" id="PTHR21603">
    <property type="entry name" value="ANTIGEN KI-67-LIKE PROTEIN"/>
    <property type="match status" value="1"/>
</dbReference>
<evidence type="ECO:0000313" key="9">
    <source>
        <dbReference type="EMBL" id="NXK54076.1"/>
    </source>
</evidence>
<dbReference type="AlphaFoldDB" id="A0A7L0KAR8"/>
<keyword evidence="2" id="KW-1017">Isopeptide bond</keyword>
<feature type="compositionally biased region" description="Basic and acidic residues" evidence="7">
    <location>
        <begin position="996"/>
        <end position="1006"/>
    </location>
</feature>
<keyword evidence="6" id="KW-0131">Cell cycle</keyword>
<evidence type="ECO:0000256" key="1">
    <source>
        <dbReference type="ARBA" id="ARBA00004123"/>
    </source>
</evidence>
<dbReference type="GO" id="GO:0005694">
    <property type="term" value="C:chromosome"/>
    <property type="evidence" value="ECO:0007669"/>
    <property type="project" value="TreeGrafter"/>
</dbReference>
<keyword evidence="4" id="KW-0832">Ubl conjugation</keyword>
<feature type="domain" description="PP1-binding" evidence="8">
    <location>
        <begin position="382"/>
        <end position="434"/>
    </location>
</feature>
<evidence type="ECO:0000256" key="7">
    <source>
        <dbReference type="SAM" id="MobiDB-lite"/>
    </source>
</evidence>
<feature type="region of interest" description="Disordered" evidence="7">
    <location>
        <begin position="996"/>
        <end position="1028"/>
    </location>
</feature>
<protein>
    <submittedName>
        <fullName evidence="9">CDCA2 protein</fullName>
    </submittedName>
</protein>
<evidence type="ECO:0000313" key="10">
    <source>
        <dbReference type="Proteomes" id="UP000537522"/>
    </source>
</evidence>
<evidence type="ECO:0000256" key="4">
    <source>
        <dbReference type="ARBA" id="ARBA00022843"/>
    </source>
</evidence>
<name>A0A7L0KAR8_CHATO</name>
<feature type="compositionally biased region" description="Basic and acidic residues" evidence="7">
    <location>
        <begin position="1014"/>
        <end position="1028"/>
    </location>
</feature>
<dbReference type="PANTHER" id="PTHR21603:SF16">
    <property type="entry name" value="CELL DIVISION CYCLE-ASSOCIATED PROTEIN 2"/>
    <property type="match status" value="1"/>
</dbReference>
<dbReference type="Pfam" id="PF15276">
    <property type="entry name" value="PP1_bind"/>
    <property type="match status" value="2"/>
</dbReference>
<feature type="region of interest" description="Disordered" evidence="7">
    <location>
        <begin position="823"/>
        <end position="848"/>
    </location>
</feature>
<gene>
    <name evidence="9" type="primary">Cdca2</name>
    <name evidence="9" type="ORF">CHATOR_R15293</name>
</gene>
<proteinExistence type="predicted"/>
<reference evidence="9 10" key="1">
    <citation type="submission" date="2019-09" db="EMBL/GenBank/DDBJ databases">
        <title>Bird 10,000 Genomes (B10K) Project - Family phase.</title>
        <authorList>
            <person name="Zhang G."/>
        </authorList>
    </citation>
    <scope>NUCLEOTIDE SEQUENCE [LARGE SCALE GENOMIC DNA]</scope>
    <source>
        <strain evidence="9">B10K-DU-011-36</strain>
        <tissue evidence="9">Muscle</tissue>
    </source>
</reference>
<feature type="compositionally biased region" description="Polar residues" evidence="7">
    <location>
        <begin position="618"/>
        <end position="627"/>
    </location>
</feature>
<comment type="subcellular location">
    <subcellularLocation>
        <location evidence="1">Nucleus</location>
    </subcellularLocation>
</comment>
<keyword evidence="3" id="KW-0597">Phosphoprotein</keyword>
<evidence type="ECO:0000256" key="2">
    <source>
        <dbReference type="ARBA" id="ARBA00022499"/>
    </source>
</evidence>
<dbReference type="GO" id="GO:0051983">
    <property type="term" value="P:regulation of chromosome segregation"/>
    <property type="evidence" value="ECO:0007669"/>
    <property type="project" value="TreeGrafter"/>
</dbReference>
<feature type="region of interest" description="Disordered" evidence="7">
    <location>
        <begin position="500"/>
        <end position="524"/>
    </location>
</feature>
<feature type="region of interest" description="Disordered" evidence="7">
    <location>
        <begin position="600"/>
        <end position="658"/>
    </location>
</feature>
<dbReference type="Proteomes" id="UP000537522">
    <property type="component" value="Unassembled WGS sequence"/>
</dbReference>
<organism evidence="9 10">
    <name type="scientific">Chauna torquata</name>
    <name type="common">Southern screamer</name>
    <dbReference type="NCBI Taxonomy" id="30388"/>
    <lineage>
        <taxon>Eukaryota</taxon>
        <taxon>Metazoa</taxon>
        <taxon>Chordata</taxon>
        <taxon>Craniata</taxon>
        <taxon>Vertebrata</taxon>
        <taxon>Euteleostomi</taxon>
        <taxon>Archelosauria</taxon>
        <taxon>Archosauria</taxon>
        <taxon>Dinosauria</taxon>
        <taxon>Saurischia</taxon>
        <taxon>Theropoda</taxon>
        <taxon>Coelurosauria</taxon>
        <taxon>Aves</taxon>
        <taxon>Neognathae</taxon>
        <taxon>Galloanserae</taxon>
        <taxon>Anseriformes</taxon>
        <taxon>Anhimidae</taxon>
        <taxon>Chauna</taxon>
    </lineage>
</organism>
<feature type="compositionally biased region" description="Basic residues" evidence="7">
    <location>
        <begin position="628"/>
        <end position="647"/>
    </location>
</feature>